<accession>A0A0J6CCK2</accession>
<dbReference type="PATRIC" id="fig|328812.4.peg.1237"/>
<comment type="caution">
    <text evidence="2">The sequence shown here is derived from an EMBL/GenBank/DDBJ whole genome shotgun (WGS) entry which is preliminary data.</text>
</comment>
<dbReference type="InterPro" id="IPR025905">
    <property type="entry name" value="NVEALA"/>
</dbReference>
<gene>
    <name evidence="2" type="ORF">ACM15_25855</name>
</gene>
<dbReference type="EMBL" id="LFJV01000146">
    <property type="protein sequence ID" value="KMM30833.1"/>
    <property type="molecule type" value="Genomic_DNA"/>
</dbReference>
<reference evidence="2 3" key="1">
    <citation type="submission" date="2015-06" db="EMBL/GenBank/DDBJ databases">
        <title>Draft Genome Sequence of Parabacteroides goldsteinii with Putative Novel Metallo-Beta-Lactamases Isolated from a Blood Culture from a Human Patient.</title>
        <authorList>
            <person name="Krogh T.J."/>
            <person name="Agergaard C.N."/>
            <person name="Moller-Jensen J."/>
            <person name="Justesen U.S."/>
        </authorList>
    </citation>
    <scope>NUCLEOTIDE SEQUENCE [LARGE SCALE GENOMIC DNA]</scope>
    <source>
        <strain evidence="2 3">910340</strain>
    </source>
</reference>
<evidence type="ECO:0008006" key="4">
    <source>
        <dbReference type="Google" id="ProtNLM"/>
    </source>
</evidence>
<name>A0A0J6CCK2_9BACT</name>
<organism evidence="2 3">
    <name type="scientific">Parabacteroides goldsteinii</name>
    <dbReference type="NCBI Taxonomy" id="328812"/>
    <lineage>
        <taxon>Bacteria</taxon>
        <taxon>Pseudomonadati</taxon>
        <taxon>Bacteroidota</taxon>
        <taxon>Bacteroidia</taxon>
        <taxon>Bacteroidales</taxon>
        <taxon>Tannerellaceae</taxon>
        <taxon>Parabacteroides</taxon>
    </lineage>
</organism>
<dbReference type="RefSeq" id="WP_048318004.1">
    <property type="nucleotide sequence ID" value="NZ_AP031410.1"/>
</dbReference>
<feature type="chain" id="PRO_5041038696" description="NVEALA protein" evidence="1">
    <location>
        <begin position="22"/>
        <end position="78"/>
    </location>
</feature>
<dbReference type="Pfam" id="PF14055">
    <property type="entry name" value="NVEALA"/>
    <property type="match status" value="1"/>
</dbReference>
<dbReference type="Proteomes" id="UP000036166">
    <property type="component" value="Unassembled WGS sequence"/>
</dbReference>
<evidence type="ECO:0000256" key="1">
    <source>
        <dbReference type="SAM" id="SignalP"/>
    </source>
</evidence>
<evidence type="ECO:0000313" key="2">
    <source>
        <dbReference type="EMBL" id="KMM30833.1"/>
    </source>
</evidence>
<feature type="signal peptide" evidence="1">
    <location>
        <begin position="1"/>
        <end position="21"/>
    </location>
</feature>
<keyword evidence="1" id="KW-0732">Signal</keyword>
<dbReference type="AlphaFoldDB" id="A0A0J6CCK2"/>
<proteinExistence type="predicted"/>
<protein>
    <recommendedName>
        <fullName evidence="4">NVEALA protein</fullName>
    </recommendedName>
</protein>
<evidence type="ECO:0000313" key="3">
    <source>
        <dbReference type="Proteomes" id="UP000036166"/>
    </source>
</evidence>
<sequence length="78" mass="8803">MKKTIKTGLILLSLFSAWYFGHTTSDKNPMNELMFKNVEALANNENGQSDKNYSCFGTGEIDCYGDKVDTKYEGYSLD</sequence>
<dbReference type="GeneID" id="69979454"/>